<gene>
    <name evidence="5" type="ORF">COX39_02545</name>
</gene>
<dbReference type="InterPro" id="IPR020046">
    <property type="entry name" value="5-3_exonucl_a-hlix_arch_N"/>
</dbReference>
<dbReference type="Pfam" id="PF01367">
    <property type="entry name" value="5_3_exonuc"/>
    <property type="match status" value="1"/>
</dbReference>
<dbReference type="InterPro" id="IPR038969">
    <property type="entry name" value="FEN"/>
</dbReference>
<dbReference type="EMBL" id="PCRM01000035">
    <property type="protein sequence ID" value="PIP21511.1"/>
    <property type="molecule type" value="Genomic_DNA"/>
</dbReference>
<sequence length="297" mass="32383">MAKKILIVDGNAILHRAFHALPPLTDNQGRLINAVYGFFTILLKAIAELKVERLAICFDSSAPTFRHKVFAAYKAHRVEKPELYAQLPILAQLLKALKVPVFAADGYEADDLVGTIAKQAQQEQLSSIILTGDLDTLQLVGPDSKVYVMRTGVSKAVMYDRQEIFKKYGLASSQMVDFKSLIGDPSDNIPGAKNIGPKTAAGLLKKFKTLKCIYQNLAKIAPSVAENLKVSQQQVLLAKKLVTIDADAPIQLALSKAKIASLDFKAVRAQMLSLGLKTLASRLPVKQAGQESQMNLL</sequence>
<protein>
    <recommendedName>
        <fullName evidence="4">5'-3' exonuclease domain-containing protein</fullName>
    </recommendedName>
</protein>
<accession>A0A2G9YSP0</accession>
<dbReference type="SMART" id="SM00279">
    <property type="entry name" value="HhH2"/>
    <property type="match status" value="1"/>
</dbReference>
<dbReference type="Pfam" id="PF02739">
    <property type="entry name" value="5_3_exonuc_N"/>
    <property type="match status" value="1"/>
</dbReference>
<dbReference type="GO" id="GO:0008409">
    <property type="term" value="F:5'-3' exonuclease activity"/>
    <property type="evidence" value="ECO:0007669"/>
    <property type="project" value="InterPro"/>
</dbReference>
<comment type="caution">
    <text evidence="5">The sequence shown here is derived from an EMBL/GenBank/DDBJ whole genome shotgun (WGS) entry which is preliminary data.</text>
</comment>
<evidence type="ECO:0000256" key="2">
    <source>
        <dbReference type="ARBA" id="ARBA00022801"/>
    </source>
</evidence>
<dbReference type="GO" id="GO:0017108">
    <property type="term" value="F:5'-flap endonuclease activity"/>
    <property type="evidence" value="ECO:0007669"/>
    <property type="project" value="InterPro"/>
</dbReference>
<evidence type="ECO:0000313" key="6">
    <source>
        <dbReference type="Proteomes" id="UP000231567"/>
    </source>
</evidence>
<proteinExistence type="predicted"/>
<feature type="domain" description="5'-3' exonuclease" evidence="4">
    <location>
        <begin position="3"/>
        <end position="260"/>
    </location>
</feature>
<evidence type="ECO:0000256" key="3">
    <source>
        <dbReference type="ARBA" id="ARBA00023125"/>
    </source>
</evidence>
<evidence type="ECO:0000256" key="1">
    <source>
        <dbReference type="ARBA" id="ARBA00022722"/>
    </source>
</evidence>
<dbReference type="SUPFAM" id="SSF88723">
    <property type="entry name" value="PIN domain-like"/>
    <property type="match status" value="1"/>
</dbReference>
<evidence type="ECO:0000313" key="5">
    <source>
        <dbReference type="EMBL" id="PIP21511.1"/>
    </source>
</evidence>
<dbReference type="CDD" id="cd09859">
    <property type="entry name" value="PIN_53EXO"/>
    <property type="match status" value="1"/>
</dbReference>
<dbReference type="InterPro" id="IPR002421">
    <property type="entry name" value="5-3_exonuclease"/>
</dbReference>
<dbReference type="InterPro" id="IPR008918">
    <property type="entry name" value="HhH2"/>
</dbReference>
<dbReference type="InterPro" id="IPR036279">
    <property type="entry name" value="5-3_exonuclease_C_sf"/>
</dbReference>
<dbReference type="Gene3D" id="1.10.150.20">
    <property type="entry name" value="5' to 3' exonuclease, C-terminal subdomain"/>
    <property type="match status" value="1"/>
</dbReference>
<dbReference type="SMART" id="SM00475">
    <property type="entry name" value="53EXOc"/>
    <property type="match status" value="1"/>
</dbReference>
<reference evidence="5 6" key="1">
    <citation type="submission" date="2017-09" db="EMBL/GenBank/DDBJ databases">
        <title>Depth-based differentiation of microbial function through sediment-hosted aquifers and enrichment of novel symbionts in the deep terrestrial subsurface.</title>
        <authorList>
            <person name="Probst A.J."/>
            <person name="Ladd B."/>
            <person name="Jarett J.K."/>
            <person name="Geller-Mcgrath D.E."/>
            <person name="Sieber C.M."/>
            <person name="Emerson J.B."/>
            <person name="Anantharaman K."/>
            <person name="Thomas B.C."/>
            <person name="Malmstrom R."/>
            <person name="Stieglmeier M."/>
            <person name="Klingl A."/>
            <person name="Woyke T."/>
            <person name="Ryan C.M."/>
            <person name="Banfield J.F."/>
        </authorList>
    </citation>
    <scope>NUCLEOTIDE SEQUENCE [LARGE SCALE GENOMIC DNA]</scope>
    <source>
        <strain evidence="5">CG23_combo_of_CG06-09_8_20_14_all_40_13</strain>
    </source>
</reference>
<dbReference type="CDD" id="cd09898">
    <property type="entry name" value="H3TH_53EXO"/>
    <property type="match status" value="1"/>
</dbReference>
<evidence type="ECO:0000259" key="4">
    <source>
        <dbReference type="SMART" id="SM00475"/>
    </source>
</evidence>
<keyword evidence="1" id="KW-0540">Nuclease</keyword>
<name>A0A2G9YSP0_9BACT</name>
<dbReference type="InterPro" id="IPR029060">
    <property type="entry name" value="PIN-like_dom_sf"/>
</dbReference>
<keyword evidence="2" id="KW-0378">Hydrolase</keyword>
<organism evidence="5 6">
    <name type="scientific">Candidatus Nealsonbacteria bacterium CG23_combo_of_CG06-09_8_20_14_all_40_13</name>
    <dbReference type="NCBI Taxonomy" id="1974724"/>
    <lineage>
        <taxon>Bacteria</taxon>
        <taxon>Candidatus Nealsoniibacteriota</taxon>
    </lineage>
</organism>
<dbReference type="Gene3D" id="3.40.50.1010">
    <property type="entry name" value="5'-nuclease"/>
    <property type="match status" value="1"/>
</dbReference>
<dbReference type="GO" id="GO:0003677">
    <property type="term" value="F:DNA binding"/>
    <property type="evidence" value="ECO:0007669"/>
    <property type="project" value="UniProtKB-KW"/>
</dbReference>
<dbReference type="SUPFAM" id="SSF47807">
    <property type="entry name" value="5' to 3' exonuclease, C-terminal subdomain"/>
    <property type="match status" value="1"/>
</dbReference>
<dbReference type="InterPro" id="IPR020045">
    <property type="entry name" value="DNA_polI_H3TH"/>
</dbReference>
<dbReference type="AlphaFoldDB" id="A0A2G9YSP0"/>
<dbReference type="Proteomes" id="UP000231567">
    <property type="component" value="Unassembled WGS sequence"/>
</dbReference>
<dbReference type="PANTHER" id="PTHR42646">
    <property type="entry name" value="FLAP ENDONUCLEASE XNI"/>
    <property type="match status" value="1"/>
</dbReference>
<keyword evidence="3" id="KW-0238">DNA-binding</keyword>
<dbReference type="FunFam" id="1.10.150.20:FF:000003">
    <property type="entry name" value="DNA polymerase I"/>
    <property type="match status" value="1"/>
</dbReference>
<dbReference type="GO" id="GO:0033567">
    <property type="term" value="P:DNA replication, Okazaki fragment processing"/>
    <property type="evidence" value="ECO:0007669"/>
    <property type="project" value="InterPro"/>
</dbReference>
<dbReference type="PANTHER" id="PTHR42646:SF2">
    <property type="entry name" value="5'-3' EXONUCLEASE FAMILY PROTEIN"/>
    <property type="match status" value="1"/>
</dbReference>